<dbReference type="GO" id="GO:0015074">
    <property type="term" value="P:DNA integration"/>
    <property type="evidence" value="ECO:0007669"/>
    <property type="project" value="UniProtKB-KW"/>
</dbReference>
<dbReference type="KEGG" id="nvi:116416292"/>
<keyword evidence="7" id="KW-0695">RNA-directed DNA polymerase</keyword>
<keyword evidence="16" id="KW-1185">Reference proteome</keyword>
<evidence type="ECO:0000256" key="3">
    <source>
        <dbReference type="ARBA" id="ARBA00022759"/>
    </source>
</evidence>
<dbReference type="GO" id="GO:0003887">
    <property type="term" value="F:DNA-directed DNA polymerase activity"/>
    <property type="evidence" value="ECO:0007669"/>
    <property type="project" value="UniProtKB-KW"/>
</dbReference>
<keyword evidence="3" id="KW-0255">Endonuclease</keyword>
<dbReference type="InterPro" id="IPR039537">
    <property type="entry name" value="Retrotran_Ty1/copia-like"/>
</dbReference>
<evidence type="ECO:0000256" key="5">
    <source>
        <dbReference type="ARBA" id="ARBA00022842"/>
    </source>
</evidence>
<dbReference type="RefSeq" id="XP_031779873.1">
    <property type="nucleotide sequence ID" value="XM_031924013.2"/>
</dbReference>
<name>A0A7M7Q2E8_NASVI</name>
<evidence type="ECO:0000256" key="1">
    <source>
        <dbReference type="ARBA" id="ARBA00022722"/>
    </source>
</evidence>
<keyword evidence="2" id="KW-0479">Metal-binding</keyword>
<dbReference type="InterPro" id="IPR001878">
    <property type="entry name" value="Znf_CCHC"/>
</dbReference>
<dbReference type="Pfam" id="PF25597">
    <property type="entry name" value="SH3_retrovirus"/>
    <property type="match status" value="1"/>
</dbReference>
<dbReference type="GO" id="GO:0004519">
    <property type="term" value="F:endonuclease activity"/>
    <property type="evidence" value="ECO:0007669"/>
    <property type="project" value="UniProtKB-KW"/>
</dbReference>
<feature type="coiled-coil region" evidence="11">
    <location>
        <begin position="67"/>
        <end position="122"/>
    </location>
</feature>
<evidence type="ECO:0000256" key="2">
    <source>
        <dbReference type="ARBA" id="ARBA00022723"/>
    </source>
</evidence>
<dbReference type="PROSITE" id="PS50158">
    <property type="entry name" value="ZF_CCHC"/>
    <property type="match status" value="1"/>
</dbReference>
<dbReference type="GO" id="GO:0008270">
    <property type="term" value="F:zinc ion binding"/>
    <property type="evidence" value="ECO:0007669"/>
    <property type="project" value="UniProtKB-KW"/>
</dbReference>
<keyword evidence="10" id="KW-0863">Zinc-finger</keyword>
<feature type="region of interest" description="Disordered" evidence="12">
    <location>
        <begin position="353"/>
        <end position="386"/>
    </location>
</feature>
<feature type="region of interest" description="Disordered" evidence="12">
    <location>
        <begin position="1"/>
        <end position="61"/>
    </location>
</feature>
<dbReference type="Proteomes" id="UP000002358">
    <property type="component" value="Unassembled WGS sequence"/>
</dbReference>
<feature type="compositionally biased region" description="Basic and acidic residues" evidence="12">
    <location>
        <begin position="26"/>
        <end position="36"/>
    </location>
</feature>
<dbReference type="Gene3D" id="3.30.420.10">
    <property type="entry name" value="Ribonuclease H-like superfamily/Ribonuclease H"/>
    <property type="match status" value="1"/>
</dbReference>
<keyword evidence="1" id="KW-0540">Nuclease</keyword>
<dbReference type="SUPFAM" id="SSF53098">
    <property type="entry name" value="Ribonuclease H-like"/>
    <property type="match status" value="1"/>
</dbReference>
<keyword evidence="8" id="KW-0808">Transferase</keyword>
<organism evidence="15 16">
    <name type="scientific">Nasonia vitripennis</name>
    <name type="common">Parasitic wasp</name>
    <dbReference type="NCBI Taxonomy" id="7425"/>
    <lineage>
        <taxon>Eukaryota</taxon>
        <taxon>Metazoa</taxon>
        <taxon>Ecdysozoa</taxon>
        <taxon>Arthropoda</taxon>
        <taxon>Hexapoda</taxon>
        <taxon>Insecta</taxon>
        <taxon>Pterygota</taxon>
        <taxon>Neoptera</taxon>
        <taxon>Endopterygota</taxon>
        <taxon>Hymenoptera</taxon>
        <taxon>Apocrita</taxon>
        <taxon>Proctotrupomorpha</taxon>
        <taxon>Chalcidoidea</taxon>
        <taxon>Pteromalidae</taxon>
        <taxon>Pteromalinae</taxon>
        <taxon>Nasonia</taxon>
    </lineage>
</organism>
<keyword evidence="10" id="KW-0862">Zinc</keyword>
<dbReference type="Gene3D" id="4.10.60.10">
    <property type="entry name" value="Zinc finger, CCHC-type"/>
    <property type="match status" value="1"/>
</dbReference>
<dbReference type="Pfam" id="PF13976">
    <property type="entry name" value="gag_pre-integrs"/>
    <property type="match status" value="1"/>
</dbReference>
<dbReference type="InterPro" id="IPR036875">
    <property type="entry name" value="Znf_CCHC_sf"/>
</dbReference>
<evidence type="ECO:0000256" key="12">
    <source>
        <dbReference type="SAM" id="MobiDB-lite"/>
    </source>
</evidence>
<dbReference type="SMART" id="SM00343">
    <property type="entry name" value="ZnF_C2HC"/>
    <property type="match status" value="2"/>
</dbReference>
<keyword evidence="6" id="KW-0229">DNA integration</keyword>
<accession>A0A7M7Q2E8</accession>
<reference evidence="15" key="1">
    <citation type="submission" date="2021-01" db="UniProtKB">
        <authorList>
            <consortium name="EnsemblMetazoa"/>
        </authorList>
    </citation>
    <scope>IDENTIFICATION</scope>
</reference>
<dbReference type="InterPro" id="IPR025724">
    <property type="entry name" value="GAG-pre-integrase_dom"/>
</dbReference>
<keyword evidence="11" id="KW-0175">Coiled coil</keyword>
<evidence type="ECO:0000256" key="7">
    <source>
        <dbReference type="ARBA" id="ARBA00022918"/>
    </source>
</evidence>
<dbReference type="AlphaFoldDB" id="A0A7M7Q2E8"/>
<evidence type="ECO:0000259" key="13">
    <source>
        <dbReference type="PROSITE" id="PS50158"/>
    </source>
</evidence>
<dbReference type="InterPro" id="IPR012337">
    <property type="entry name" value="RNaseH-like_sf"/>
</dbReference>
<evidence type="ECO:0000256" key="11">
    <source>
        <dbReference type="SAM" id="Coils"/>
    </source>
</evidence>
<feature type="region of interest" description="Disordered" evidence="12">
    <location>
        <begin position="471"/>
        <end position="517"/>
    </location>
</feature>
<dbReference type="GO" id="GO:0006310">
    <property type="term" value="P:DNA recombination"/>
    <property type="evidence" value="ECO:0007669"/>
    <property type="project" value="UniProtKB-KW"/>
</dbReference>
<dbReference type="PANTHER" id="PTHR42648">
    <property type="entry name" value="TRANSPOSASE, PUTATIVE-RELATED"/>
    <property type="match status" value="1"/>
</dbReference>
<keyword evidence="5" id="KW-0460">Magnesium</keyword>
<evidence type="ECO:0000256" key="10">
    <source>
        <dbReference type="PROSITE-ProRule" id="PRU00047"/>
    </source>
</evidence>
<dbReference type="InterPro" id="IPR057670">
    <property type="entry name" value="SH3_retrovirus"/>
</dbReference>
<dbReference type="InterPro" id="IPR001584">
    <property type="entry name" value="Integrase_cat-core"/>
</dbReference>
<dbReference type="GeneID" id="116416292"/>
<dbReference type="Pfam" id="PF14223">
    <property type="entry name" value="Retrotran_gag_2"/>
    <property type="match status" value="1"/>
</dbReference>
<feature type="compositionally biased region" description="Basic and acidic residues" evidence="12">
    <location>
        <begin position="880"/>
        <end position="921"/>
    </location>
</feature>
<evidence type="ECO:0000256" key="8">
    <source>
        <dbReference type="ARBA" id="ARBA00022932"/>
    </source>
</evidence>
<protein>
    <submittedName>
        <fullName evidence="15">Uncharacterized protein</fullName>
    </submittedName>
</protein>
<dbReference type="GO" id="GO:0003676">
    <property type="term" value="F:nucleic acid binding"/>
    <property type="evidence" value="ECO:0007669"/>
    <property type="project" value="InterPro"/>
</dbReference>
<dbReference type="PROSITE" id="PS50994">
    <property type="entry name" value="INTEGRASE"/>
    <property type="match status" value="1"/>
</dbReference>
<dbReference type="EnsemblMetazoa" id="XM_031924013">
    <property type="protein sequence ID" value="XP_031779873"/>
    <property type="gene ID" value="LOC116416292"/>
</dbReference>
<keyword evidence="8" id="KW-0548">Nucleotidyltransferase</keyword>
<evidence type="ECO:0000313" key="15">
    <source>
        <dbReference type="EnsemblMetazoa" id="XP_031779873"/>
    </source>
</evidence>
<dbReference type="GO" id="GO:0003964">
    <property type="term" value="F:RNA-directed DNA polymerase activity"/>
    <property type="evidence" value="ECO:0007669"/>
    <property type="project" value="UniProtKB-KW"/>
</dbReference>
<dbReference type="InParanoid" id="A0A7M7Q2E8"/>
<keyword evidence="8" id="KW-0239">DNA-directed DNA polymerase</keyword>
<sequence length="964" mass="111453">MSEWSLSDPLPSNEKEVANEGNENQVDDHLNIHQDSDIEGYTPPGTPPKRDMEGKSQPTDSQMEWRMDNLENALERHSDILDNHAEIIRDQTVAILDMKQNIDNLNTVIQKLTEQIRKLTSEVIIHPASSTLRDINTLDDSQQSDVSETVIERQNRKDQVRDILISRVDDYHHNKILQIKDPLEIVNKIKEFRRAEANVTDSSVREKLHSLKMNNRESVNEFCDRFDSIIRDFENCITKTPLTEEEIRSAFFQAVSIKFKEIRSANIIRLQATKSEMSLDDIKTLILQLESDRRKSDGQPSDDRQKIAAKQAIITDKCYRCNKVGHRAAFCPLKEYNLWYCFYCQAVAPHKRDDCPNKDNPKDGGRGNRGRGGYNNVRGGGNNVRRGSFKRKVDIQTPGRNQKKGYKVKAMLTDEEYLAGTYEKPNWIISLNVAKHEQSVEQQVVYDKYSCTANIVSVDEFLQQSQSDIKDLEDQNESDETNASEGTQMNLTEIGREKQQERPVQESNSSSQREVCDTNLDEQILNRKILNIDDSSEEMLKYLQNNVDNKSARQEKKLNEGMLWHIKLGHASLQYLLLLQKSEDKLRKVKFDKSITDCDVCVLAKMENLPFSEVRVRATRPLERVHTDTMGPIKPVSYPGENKFIIGFIDDHTRFAKAYSTKHKSEAGDYLEKFLVTTRNLLGKEEKVCFIRTDNGTEFTEGKFSEVMEKEKIEGEFAPPYTPQHNGTAERFNKTIQWKIRALMIDSGLPKSMWILALEVAVHIYNRTPHKGIDSEIPIKKMVPNGNMHLDKIRRFGCLAYAKIPNATNKFSDRAIRTIMVGYSQTGYVLWHSESQRFITSRHVRFNEKLVYRDVYKTDLREKSETLEISTDVVKTQPDIPKDSKSEKEKNQKRKADDKNSEDSKAKKPEPEKRPCLERKAKTNRRTWTHLREAVVEVENTKYLLQLEKPEIHTQKKMNLDIFL</sequence>
<evidence type="ECO:0000313" key="16">
    <source>
        <dbReference type="Proteomes" id="UP000002358"/>
    </source>
</evidence>
<feature type="compositionally biased region" description="Basic and acidic residues" evidence="12">
    <location>
        <begin position="353"/>
        <end position="366"/>
    </location>
</feature>
<feature type="domain" description="CCHC-type" evidence="13">
    <location>
        <begin position="317"/>
        <end position="332"/>
    </location>
</feature>
<dbReference type="GO" id="GO:0016787">
    <property type="term" value="F:hydrolase activity"/>
    <property type="evidence" value="ECO:0007669"/>
    <property type="project" value="UniProtKB-KW"/>
</dbReference>
<evidence type="ECO:0000256" key="4">
    <source>
        <dbReference type="ARBA" id="ARBA00022801"/>
    </source>
</evidence>
<proteinExistence type="predicted"/>
<evidence type="ECO:0000256" key="9">
    <source>
        <dbReference type="ARBA" id="ARBA00023172"/>
    </source>
</evidence>
<dbReference type="OrthoDB" id="7693780at2759"/>
<dbReference type="InterPro" id="IPR036397">
    <property type="entry name" value="RNaseH_sf"/>
</dbReference>
<feature type="region of interest" description="Disordered" evidence="12">
    <location>
        <begin position="872"/>
        <end position="923"/>
    </location>
</feature>
<evidence type="ECO:0000256" key="6">
    <source>
        <dbReference type="ARBA" id="ARBA00022908"/>
    </source>
</evidence>
<keyword evidence="4" id="KW-0378">Hydrolase</keyword>
<feature type="compositionally biased region" description="Gly residues" evidence="12">
    <location>
        <begin position="370"/>
        <end position="382"/>
    </location>
</feature>
<feature type="domain" description="Integrase catalytic" evidence="14">
    <location>
        <begin position="617"/>
        <end position="786"/>
    </location>
</feature>
<dbReference type="SUPFAM" id="SSF57756">
    <property type="entry name" value="Retrovirus zinc finger-like domains"/>
    <property type="match status" value="1"/>
</dbReference>
<feature type="compositionally biased region" description="Basic and acidic residues" evidence="12">
    <location>
        <begin position="494"/>
        <end position="504"/>
    </location>
</feature>
<evidence type="ECO:0000259" key="14">
    <source>
        <dbReference type="PROSITE" id="PS50994"/>
    </source>
</evidence>
<dbReference type="PANTHER" id="PTHR42648:SF11">
    <property type="entry name" value="TRANSPOSON TY4-P GAG-POL POLYPROTEIN"/>
    <property type="match status" value="1"/>
</dbReference>
<keyword evidence="9" id="KW-0233">DNA recombination</keyword>